<dbReference type="InterPro" id="IPR017937">
    <property type="entry name" value="Thioredoxin_CS"/>
</dbReference>
<protein>
    <submittedName>
        <fullName evidence="6">Thioredoxin</fullName>
    </submittedName>
</protein>
<keyword evidence="1" id="KW-0813">Transport</keyword>
<dbReference type="InterPro" id="IPR013766">
    <property type="entry name" value="Thioredoxin_domain"/>
</dbReference>
<gene>
    <name evidence="6" type="primary">trxA</name>
    <name evidence="6" type="ORF">V6M85_05260</name>
</gene>
<keyword evidence="2" id="KW-0249">Electron transport</keyword>
<dbReference type="InterPro" id="IPR005746">
    <property type="entry name" value="Thioredoxin"/>
</dbReference>
<evidence type="ECO:0000256" key="1">
    <source>
        <dbReference type="ARBA" id="ARBA00022448"/>
    </source>
</evidence>
<dbReference type="GO" id="GO:0005737">
    <property type="term" value="C:cytoplasm"/>
    <property type="evidence" value="ECO:0007669"/>
    <property type="project" value="TreeGrafter"/>
</dbReference>
<dbReference type="Proteomes" id="UP001432202">
    <property type="component" value="Chromosome"/>
</dbReference>
<dbReference type="PANTHER" id="PTHR45663">
    <property type="entry name" value="GEO12009P1"/>
    <property type="match status" value="1"/>
</dbReference>
<dbReference type="CDD" id="cd02947">
    <property type="entry name" value="TRX_family"/>
    <property type="match status" value="1"/>
</dbReference>
<sequence length="137" mass="15798">MNDELNDPELQKILSKKVQQIISNKEKEKEQKELVKHLDSKTFYDFIAKNKIAVIDFWAEWCAPCLILAPIVEELASDYPQVAFGKLNTEENPDIAMKYGIMSLPTIMFFRDGEPVDQILGAVPREEIEARIRMLLD</sequence>
<evidence type="ECO:0000256" key="2">
    <source>
        <dbReference type="ARBA" id="ARBA00022982"/>
    </source>
</evidence>
<dbReference type="PANTHER" id="PTHR45663:SF11">
    <property type="entry name" value="GEO12009P1"/>
    <property type="match status" value="1"/>
</dbReference>
<dbReference type="GeneID" id="89336154"/>
<dbReference type="EMBL" id="CP146016">
    <property type="protein sequence ID" value="WWQ61485.1"/>
    <property type="molecule type" value="Genomic_DNA"/>
</dbReference>
<proteinExistence type="predicted"/>
<evidence type="ECO:0000256" key="3">
    <source>
        <dbReference type="ARBA" id="ARBA00023157"/>
    </source>
</evidence>
<organism evidence="6 7">
    <name type="scientific">Sulfolobus tengchongensis</name>
    <dbReference type="NCBI Taxonomy" id="207809"/>
    <lineage>
        <taxon>Archaea</taxon>
        <taxon>Thermoproteota</taxon>
        <taxon>Thermoprotei</taxon>
        <taxon>Sulfolobales</taxon>
        <taxon>Sulfolobaceae</taxon>
        <taxon>Sulfolobus</taxon>
    </lineage>
</organism>
<dbReference type="PROSITE" id="PS51352">
    <property type="entry name" value="THIOREDOXIN_2"/>
    <property type="match status" value="1"/>
</dbReference>
<evidence type="ECO:0000313" key="7">
    <source>
        <dbReference type="Proteomes" id="UP001432202"/>
    </source>
</evidence>
<dbReference type="SUPFAM" id="SSF52833">
    <property type="entry name" value="Thioredoxin-like"/>
    <property type="match status" value="1"/>
</dbReference>
<dbReference type="RefSeq" id="WP_338603892.1">
    <property type="nucleotide sequence ID" value="NZ_CP146016.1"/>
</dbReference>
<evidence type="ECO:0000256" key="4">
    <source>
        <dbReference type="ARBA" id="ARBA00023284"/>
    </source>
</evidence>
<dbReference type="AlphaFoldDB" id="A0AAX4L3R2"/>
<dbReference type="Pfam" id="PF00085">
    <property type="entry name" value="Thioredoxin"/>
    <property type="match status" value="1"/>
</dbReference>
<dbReference type="InterPro" id="IPR036249">
    <property type="entry name" value="Thioredoxin-like_sf"/>
</dbReference>
<keyword evidence="7" id="KW-1185">Reference proteome</keyword>
<evidence type="ECO:0000259" key="5">
    <source>
        <dbReference type="PROSITE" id="PS51352"/>
    </source>
</evidence>
<dbReference type="PRINTS" id="PR00421">
    <property type="entry name" value="THIOREDOXIN"/>
</dbReference>
<dbReference type="PROSITE" id="PS00194">
    <property type="entry name" value="THIOREDOXIN_1"/>
    <property type="match status" value="1"/>
</dbReference>
<name>A0AAX4L3R2_9CREN</name>
<dbReference type="Gene3D" id="3.40.30.10">
    <property type="entry name" value="Glutaredoxin"/>
    <property type="match status" value="1"/>
</dbReference>
<keyword evidence="3" id="KW-1015">Disulfide bond</keyword>
<keyword evidence="4" id="KW-0676">Redox-active center</keyword>
<accession>A0AAX4L3R2</accession>
<dbReference type="NCBIfam" id="TIGR01068">
    <property type="entry name" value="thioredoxin"/>
    <property type="match status" value="1"/>
</dbReference>
<evidence type="ECO:0000313" key="6">
    <source>
        <dbReference type="EMBL" id="WWQ61485.1"/>
    </source>
</evidence>
<feature type="domain" description="Thioredoxin" evidence="5">
    <location>
        <begin position="1"/>
        <end position="137"/>
    </location>
</feature>
<dbReference type="GO" id="GO:0015035">
    <property type="term" value="F:protein-disulfide reductase activity"/>
    <property type="evidence" value="ECO:0007669"/>
    <property type="project" value="InterPro"/>
</dbReference>
<reference evidence="6 7" key="1">
    <citation type="submission" date="2024-02" db="EMBL/GenBank/DDBJ databases">
        <title>STSV induces naive adaptation in Sulfolobus.</title>
        <authorList>
            <person name="Xiang X."/>
            <person name="Song M."/>
        </authorList>
    </citation>
    <scope>NUCLEOTIDE SEQUENCE [LARGE SCALE GENOMIC DNA]</scope>
    <source>
        <strain evidence="6 7">RT2</strain>
    </source>
</reference>